<dbReference type="CDD" id="cd02976">
    <property type="entry name" value="NrdH"/>
    <property type="match status" value="1"/>
</dbReference>
<gene>
    <name evidence="2" type="ORF">CUJ83_00455</name>
</gene>
<dbReference type="InterPro" id="IPR036249">
    <property type="entry name" value="Thioredoxin-like_sf"/>
</dbReference>
<proteinExistence type="predicted"/>
<protein>
    <submittedName>
        <fullName evidence="2">NrdH-redoxin</fullName>
    </submittedName>
</protein>
<dbReference type="InterPro" id="IPR002109">
    <property type="entry name" value="Glutaredoxin"/>
</dbReference>
<evidence type="ECO:0000313" key="2">
    <source>
        <dbReference type="EMBL" id="MCD1293467.1"/>
    </source>
</evidence>
<dbReference type="GO" id="GO:0009055">
    <property type="term" value="F:electron transfer activity"/>
    <property type="evidence" value="ECO:0007669"/>
    <property type="project" value="TreeGrafter"/>
</dbReference>
<accession>A0AAP2RAI9</accession>
<dbReference type="Gene3D" id="3.40.30.10">
    <property type="entry name" value="Glutaredoxin"/>
    <property type="match status" value="1"/>
</dbReference>
<keyword evidence="3" id="KW-1185">Reference proteome</keyword>
<feature type="domain" description="Glutaredoxin" evidence="1">
    <location>
        <begin position="5"/>
        <end position="62"/>
    </location>
</feature>
<dbReference type="RefSeq" id="WP_230739307.1">
    <property type="nucleotide sequence ID" value="NZ_PGCK01000001.1"/>
</dbReference>
<name>A0AAP2RAI9_9EURY</name>
<dbReference type="PROSITE" id="PS51354">
    <property type="entry name" value="GLUTAREDOXIN_2"/>
    <property type="match status" value="1"/>
</dbReference>
<evidence type="ECO:0000259" key="1">
    <source>
        <dbReference type="Pfam" id="PF00462"/>
    </source>
</evidence>
<reference evidence="2 3" key="1">
    <citation type="submission" date="2017-11" db="EMBL/GenBank/DDBJ databases">
        <title>Isolation and Characterization of Family Methanocellaceae Species from Potential Methane Hydrate Area Offshore Southwestern Taiwan.</title>
        <authorList>
            <person name="Zhang W.-L."/>
            <person name="Chen W.-C."/>
            <person name="Lai M.-C."/>
            <person name="Chen S.-C."/>
        </authorList>
    </citation>
    <scope>NUCLEOTIDE SEQUENCE [LARGE SCALE GENOMIC DNA]</scope>
    <source>
        <strain evidence="2 3">CWC-04</strain>
    </source>
</reference>
<dbReference type="Proteomes" id="UP001320159">
    <property type="component" value="Unassembled WGS sequence"/>
</dbReference>
<dbReference type="PANTHER" id="PTHR34386:SF1">
    <property type="entry name" value="GLUTAREDOXIN-LIKE PROTEIN NRDH"/>
    <property type="match status" value="1"/>
</dbReference>
<dbReference type="InterPro" id="IPR051548">
    <property type="entry name" value="Grx-like_ET"/>
</dbReference>
<dbReference type="EMBL" id="PGCK01000001">
    <property type="protein sequence ID" value="MCD1293467.1"/>
    <property type="molecule type" value="Genomic_DNA"/>
</dbReference>
<evidence type="ECO:0000313" key="3">
    <source>
        <dbReference type="Proteomes" id="UP001320159"/>
    </source>
</evidence>
<dbReference type="AlphaFoldDB" id="A0AAP2RAI9"/>
<dbReference type="SUPFAM" id="SSF52833">
    <property type="entry name" value="Thioredoxin-like"/>
    <property type="match status" value="1"/>
</dbReference>
<dbReference type="PANTHER" id="PTHR34386">
    <property type="entry name" value="GLUTAREDOXIN"/>
    <property type="match status" value="1"/>
</dbReference>
<dbReference type="Pfam" id="PF00462">
    <property type="entry name" value="Glutaredoxin"/>
    <property type="match status" value="1"/>
</dbReference>
<dbReference type="GO" id="GO:0045454">
    <property type="term" value="P:cell redox homeostasis"/>
    <property type="evidence" value="ECO:0007669"/>
    <property type="project" value="TreeGrafter"/>
</dbReference>
<comment type="caution">
    <text evidence="2">The sequence shown here is derived from an EMBL/GenBank/DDBJ whole genome shotgun (WGS) entry which is preliminary data.</text>
</comment>
<sequence>MPTLKIYTQPTCGYCNDLKEYLNKNNIKYEERDITKDRTAWDELVNKYKVRATPLIVYGDKTIVGFNVDELKKMLSSEMAPAQQ</sequence>
<organism evidence="2 3">
    <name type="scientific">Methanooceanicella nereidis</name>
    <dbReference type="NCBI Taxonomy" id="2052831"/>
    <lineage>
        <taxon>Archaea</taxon>
        <taxon>Methanobacteriati</taxon>
        <taxon>Methanobacteriota</taxon>
        <taxon>Stenosarchaea group</taxon>
        <taxon>Methanomicrobia</taxon>
        <taxon>Methanocellales</taxon>
        <taxon>Methanocellaceae</taxon>
        <taxon>Methanooceanicella</taxon>
    </lineage>
</organism>